<evidence type="ECO:0000256" key="2">
    <source>
        <dbReference type="ARBA" id="ARBA00022676"/>
    </source>
</evidence>
<reference evidence="9 10" key="1">
    <citation type="journal article" date="2020" name="ISME J.">
        <title>Comparative genomics reveals insights into cyanobacterial evolution and habitat adaptation.</title>
        <authorList>
            <person name="Chen M.Y."/>
            <person name="Teng W.K."/>
            <person name="Zhao L."/>
            <person name="Hu C.X."/>
            <person name="Zhou Y.K."/>
            <person name="Han B.P."/>
            <person name="Song L.R."/>
            <person name="Shu W.S."/>
        </authorList>
    </citation>
    <scope>NUCLEOTIDE SEQUENCE [LARGE SCALE GENOMIC DNA]</scope>
    <source>
        <strain evidence="9 10">FACHB-119</strain>
    </source>
</reference>
<dbReference type="Proteomes" id="UP000661112">
    <property type="component" value="Unassembled WGS sequence"/>
</dbReference>
<comment type="subcellular location">
    <subcellularLocation>
        <location evidence="1">Endomembrane system</location>
        <topology evidence="1">Multi-pass membrane protein</topology>
    </subcellularLocation>
</comment>
<keyword evidence="10" id="KW-1185">Reference proteome</keyword>
<dbReference type="EMBL" id="JACJSG010000037">
    <property type="protein sequence ID" value="MBD2503563.1"/>
    <property type="molecule type" value="Genomic_DNA"/>
</dbReference>
<evidence type="ECO:0000256" key="5">
    <source>
        <dbReference type="ARBA" id="ARBA00022989"/>
    </source>
</evidence>
<feature type="transmembrane region" description="Helical" evidence="7">
    <location>
        <begin position="139"/>
        <end position="157"/>
    </location>
</feature>
<sequence length="552" mass="62008">MKNRPHLLLLLLWLAIAIVLRFLRLAALPPWTDECATMVFSLGNSFRIVPLNEIISSGVLLQPLQVNPANGINNVIQELLTESTHPPVYFALAHFWMKLFSPTGEIASIGLARSLSALFGVLSIPAMFCFGYLTFRSKLVGQMAAAMMAVSPYIVFLGREARHYTLAMLLVIASLCCCVKAIQSIHRQQSLPMWTVLAWIAINSLGIATHYFFGLTLTAQALVLFAHIWRNRKPNSRQTHLWRIWLAVLGTLIGGLVWIPFLQTIPSSDLTDWVAMSNPHTRWVEPIGRLLLWNISMLLLLPSAFTILPTAIIIISAGATLLFLLWSLPKFIYGLKRQQEFYDNSLSIQILSEYLLAAVCLCLFFTYGLGKDLTLAARFQYIYAPAIILLLGAALAGCWQYLVQGKITVSIILSMALLGGLTVDGNLGYLQNQRPDILASLIQRVSVNNVLIATKHIHHGQTGRMMGLAWEFQKQPNFNVQFFLAGKDSDSQEYNHSVQELQDKIAKSQRPLDVWLVEFRTPINLESQQCVQDKQYGRTAGEYSYKLYHCLE</sequence>
<gene>
    <name evidence="9" type="ORF">H6G83_23645</name>
</gene>
<dbReference type="Pfam" id="PF02366">
    <property type="entry name" value="PMT"/>
    <property type="match status" value="1"/>
</dbReference>
<feature type="domain" description="ArnT-like N-terminal" evidence="8">
    <location>
        <begin position="111"/>
        <end position="254"/>
    </location>
</feature>
<feature type="transmembrane region" description="Helical" evidence="7">
    <location>
        <begin position="88"/>
        <end position="108"/>
    </location>
</feature>
<evidence type="ECO:0000313" key="10">
    <source>
        <dbReference type="Proteomes" id="UP000661112"/>
    </source>
</evidence>
<dbReference type="InterPro" id="IPR003342">
    <property type="entry name" value="ArnT-like_N"/>
</dbReference>
<feature type="transmembrane region" description="Helical" evidence="7">
    <location>
        <begin position="381"/>
        <end position="402"/>
    </location>
</feature>
<evidence type="ECO:0000313" key="9">
    <source>
        <dbReference type="EMBL" id="MBD2503563.1"/>
    </source>
</evidence>
<keyword evidence="3" id="KW-0808">Transferase</keyword>
<comment type="caution">
    <text evidence="9">The sequence shown here is derived from an EMBL/GenBank/DDBJ whole genome shotgun (WGS) entry which is preliminary data.</text>
</comment>
<evidence type="ECO:0000259" key="8">
    <source>
        <dbReference type="Pfam" id="PF02366"/>
    </source>
</evidence>
<evidence type="ECO:0000256" key="4">
    <source>
        <dbReference type="ARBA" id="ARBA00022692"/>
    </source>
</evidence>
<proteinExistence type="predicted"/>
<feature type="transmembrane region" description="Helical" evidence="7">
    <location>
        <begin position="408"/>
        <end position="430"/>
    </location>
</feature>
<keyword evidence="4 7" id="KW-0812">Transmembrane</keyword>
<evidence type="ECO:0000256" key="3">
    <source>
        <dbReference type="ARBA" id="ARBA00022679"/>
    </source>
</evidence>
<feature type="transmembrane region" description="Helical" evidence="7">
    <location>
        <begin position="308"/>
        <end position="328"/>
    </location>
</feature>
<name>A0ABR8DAT3_9NOST</name>
<keyword evidence="2" id="KW-0328">Glycosyltransferase</keyword>
<evidence type="ECO:0000256" key="6">
    <source>
        <dbReference type="ARBA" id="ARBA00023136"/>
    </source>
</evidence>
<keyword evidence="6 7" id="KW-0472">Membrane</keyword>
<feature type="transmembrane region" description="Helical" evidence="7">
    <location>
        <begin position="164"/>
        <end position="185"/>
    </location>
</feature>
<feature type="transmembrane region" description="Helical" evidence="7">
    <location>
        <begin position="241"/>
        <end position="263"/>
    </location>
</feature>
<feature type="transmembrane region" description="Helical" evidence="7">
    <location>
        <begin position="197"/>
        <end position="229"/>
    </location>
</feature>
<organism evidence="9 10">
    <name type="scientific">Anabaena azotica FACHB-119</name>
    <dbReference type="NCBI Taxonomy" id="947527"/>
    <lineage>
        <taxon>Bacteria</taxon>
        <taxon>Bacillati</taxon>
        <taxon>Cyanobacteriota</taxon>
        <taxon>Cyanophyceae</taxon>
        <taxon>Nostocales</taxon>
        <taxon>Nostocaceae</taxon>
        <taxon>Anabaena</taxon>
        <taxon>Anabaena azotica</taxon>
    </lineage>
</organism>
<protein>
    <submittedName>
        <fullName evidence="9">Glycosyltransferase family 39 protein</fullName>
    </submittedName>
</protein>
<evidence type="ECO:0000256" key="7">
    <source>
        <dbReference type="SAM" id="Phobius"/>
    </source>
</evidence>
<accession>A0ABR8DAT3</accession>
<feature type="transmembrane region" description="Helical" evidence="7">
    <location>
        <begin position="348"/>
        <end position="369"/>
    </location>
</feature>
<keyword evidence="5 7" id="KW-1133">Transmembrane helix</keyword>
<feature type="transmembrane region" description="Helical" evidence="7">
    <location>
        <begin position="115"/>
        <end position="133"/>
    </location>
</feature>
<evidence type="ECO:0000256" key="1">
    <source>
        <dbReference type="ARBA" id="ARBA00004127"/>
    </source>
</evidence>